<evidence type="ECO:0000313" key="1">
    <source>
        <dbReference type="EMBL" id="KAL2497373.1"/>
    </source>
</evidence>
<sequence length="177" mass="20107">MIHAGPNRPSTEKEAHSTPLLTSRANILMKIRNMKELVWPKKMWAPLHRIDETKYCKFHRDHGHDTEDCQQLKEEIERLIKRGQLSKFVKADKEKGKEAEYRQQPPPRAGVINVIVGGIAAGGDSNSARKSYARGNRSTSVGKNERFSQNITLIFKAHVYRLYLIVIAGGEIFVSLD</sequence>
<reference evidence="2" key="1">
    <citation type="submission" date="2024-07" db="EMBL/GenBank/DDBJ databases">
        <title>Two chromosome-level genome assemblies of Korean endemic species Abeliophyllum distichum and Forsythia ovata (Oleaceae).</title>
        <authorList>
            <person name="Jang H."/>
        </authorList>
    </citation>
    <scope>NUCLEOTIDE SEQUENCE [LARGE SCALE GENOMIC DNA]</scope>
</reference>
<keyword evidence="2" id="KW-1185">Reference proteome</keyword>
<name>A0ABD1S9D6_9LAMI</name>
<accession>A0ABD1S9D6</accession>
<gene>
    <name evidence="1" type="ORF">Adt_22923</name>
</gene>
<protein>
    <submittedName>
        <fullName evidence="1">Ribonuclease H</fullName>
    </submittedName>
</protein>
<evidence type="ECO:0000313" key="2">
    <source>
        <dbReference type="Proteomes" id="UP001604336"/>
    </source>
</evidence>
<dbReference type="Proteomes" id="UP001604336">
    <property type="component" value="Unassembled WGS sequence"/>
</dbReference>
<proteinExistence type="predicted"/>
<comment type="caution">
    <text evidence="1">The sequence shown here is derived from an EMBL/GenBank/DDBJ whole genome shotgun (WGS) entry which is preliminary data.</text>
</comment>
<organism evidence="1 2">
    <name type="scientific">Abeliophyllum distichum</name>
    <dbReference type="NCBI Taxonomy" id="126358"/>
    <lineage>
        <taxon>Eukaryota</taxon>
        <taxon>Viridiplantae</taxon>
        <taxon>Streptophyta</taxon>
        <taxon>Embryophyta</taxon>
        <taxon>Tracheophyta</taxon>
        <taxon>Spermatophyta</taxon>
        <taxon>Magnoliopsida</taxon>
        <taxon>eudicotyledons</taxon>
        <taxon>Gunneridae</taxon>
        <taxon>Pentapetalae</taxon>
        <taxon>asterids</taxon>
        <taxon>lamiids</taxon>
        <taxon>Lamiales</taxon>
        <taxon>Oleaceae</taxon>
        <taxon>Forsythieae</taxon>
        <taxon>Abeliophyllum</taxon>
    </lineage>
</organism>
<dbReference type="EMBL" id="JBFOLK010000007">
    <property type="protein sequence ID" value="KAL2497373.1"/>
    <property type="molecule type" value="Genomic_DNA"/>
</dbReference>
<dbReference type="AlphaFoldDB" id="A0ABD1S9D6"/>